<dbReference type="InterPro" id="IPR009081">
    <property type="entry name" value="PP-bd_ACP"/>
</dbReference>
<evidence type="ECO:0000313" key="4">
    <source>
        <dbReference type="Proteomes" id="UP000198253"/>
    </source>
</evidence>
<dbReference type="NCBIfam" id="TIGR01681">
    <property type="entry name" value="HAD-SF-IIIC"/>
    <property type="match status" value="1"/>
</dbReference>
<dbReference type="RefSeq" id="WP_088983959.1">
    <property type="nucleotide sequence ID" value="NZ_LT607413.1"/>
</dbReference>
<dbReference type="GO" id="GO:0043041">
    <property type="term" value="P:amino acid activation for nonribosomal peptide biosynthetic process"/>
    <property type="evidence" value="ECO:0007669"/>
    <property type="project" value="TreeGrafter"/>
</dbReference>
<name>A0A1C4ZGP3_MICEC</name>
<dbReference type="OrthoDB" id="323926at2"/>
<dbReference type="InParanoid" id="A0A1C4ZGP3"/>
<accession>A0A1C4ZGP3</accession>
<protein>
    <submittedName>
        <fullName evidence="3">HAD-superfamily phosphatase, subfamily IIIC/FkbH-like domain-containing protein</fullName>
    </submittedName>
</protein>
<proteinExistence type="predicted"/>
<dbReference type="InterPro" id="IPR036514">
    <property type="entry name" value="SGNH_hydro_sf"/>
</dbReference>
<keyword evidence="4" id="KW-1185">Reference proteome</keyword>
<sequence length="741" mass="78867">MANHSADYPVVVTATFVADPLAPTFSYWTAELGLPHDLVVAPYGQVLQHLLDPHGPLVRTGPGANVVLVRPQDWARDRPAAPAPPSAADAPPSPDPTPSGHLRATLGADGRAAVRRVADELVKAVAGSARQRSAPLLVVLCPASPALLADPADGGFLTAIEERIAAELRRIPGVGVLTTADTVEAYDLPHHADDYADELARVPYTPAGYAVLGTAVVRRLHALRTARPKVIVVDADNTLWDGVVGEDGVDGIRIGPHRQELHRLLVRQQEAGALLCLSSKNSEAEVREVFRRRPELGLELSQLTALRVDWRPKHETLRELAAELDLGLDSFLFLDDSPAECAELRAACPEVLVLNLPAGAAPALSYLRHVWALDRPVVTGEDRLRTELYQRESRRRELRASSAGLAEFVAGLRLEVRLTPATPGQADRLAQLTQRTNQFNTSTVRRIAADFATADELRWAVDVSDRFGAYGLVGLVSLTVDGTALRVDDLLLSCRVLGRGVEHRVFAAIGAAALERGLDTVDVPVRRTARNQPARDFVTRVAGPPDPATGVHRMGAADAAAVRYTPEQPVPAGPPATNGPAEPNEPAAPDRATDAAGHADRLDRIARELATGTALHRAILPPPPDAGPTAGPADARTPTELAVARLWAEVLGVAPASVWDSFFALGGQSLQVVQFMARVRAGYGVELPVDLLFTTGFTVAQAAHAIDDVRPVSGADIDLLIAQVEALSDDEVAALLAAEEA</sequence>
<dbReference type="InterPro" id="IPR010033">
    <property type="entry name" value="HAD_SF_ppase_IIIC"/>
</dbReference>
<feature type="region of interest" description="Disordered" evidence="1">
    <location>
        <begin position="566"/>
        <end position="597"/>
    </location>
</feature>
<dbReference type="EMBL" id="LT607413">
    <property type="protein sequence ID" value="SCF32193.1"/>
    <property type="molecule type" value="Genomic_DNA"/>
</dbReference>
<evidence type="ECO:0000313" key="3">
    <source>
        <dbReference type="EMBL" id="SCF32193.1"/>
    </source>
</evidence>
<dbReference type="NCBIfam" id="TIGR01686">
    <property type="entry name" value="FkbH"/>
    <property type="match status" value="1"/>
</dbReference>
<dbReference type="InterPro" id="IPR036412">
    <property type="entry name" value="HAD-like_sf"/>
</dbReference>
<dbReference type="GO" id="GO:0044550">
    <property type="term" value="P:secondary metabolite biosynthetic process"/>
    <property type="evidence" value="ECO:0007669"/>
    <property type="project" value="TreeGrafter"/>
</dbReference>
<dbReference type="GO" id="GO:0005737">
    <property type="term" value="C:cytoplasm"/>
    <property type="evidence" value="ECO:0007669"/>
    <property type="project" value="TreeGrafter"/>
</dbReference>
<feature type="compositionally biased region" description="Low complexity" evidence="1">
    <location>
        <begin position="575"/>
        <end position="589"/>
    </location>
</feature>
<dbReference type="Gene3D" id="3.40.50.1000">
    <property type="entry name" value="HAD superfamily/HAD-like"/>
    <property type="match status" value="1"/>
</dbReference>
<evidence type="ECO:0000256" key="1">
    <source>
        <dbReference type="SAM" id="MobiDB-lite"/>
    </source>
</evidence>
<dbReference type="InterPro" id="IPR036736">
    <property type="entry name" value="ACP-like_sf"/>
</dbReference>
<dbReference type="PROSITE" id="PS50075">
    <property type="entry name" value="CARRIER"/>
    <property type="match status" value="1"/>
</dbReference>
<dbReference type="AlphaFoldDB" id="A0A1C4ZGP3"/>
<dbReference type="PANTHER" id="PTHR45527">
    <property type="entry name" value="NONRIBOSOMAL PEPTIDE SYNTHETASE"/>
    <property type="match status" value="1"/>
</dbReference>
<dbReference type="SUPFAM" id="SSF56784">
    <property type="entry name" value="HAD-like"/>
    <property type="match status" value="1"/>
</dbReference>
<evidence type="ECO:0000259" key="2">
    <source>
        <dbReference type="PROSITE" id="PS50075"/>
    </source>
</evidence>
<reference evidence="4" key="1">
    <citation type="submission" date="2016-06" db="EMBL/GenBank/DDBJ databases">
        <authorList>
            <person name="Varghese N."/>
            <person name="Submissions Spin"/>
        </authorList>
    </citation>
    <scope>NUCLEOTIDE SEQUENCE [LARGE SCALE GENOMIC DNA]</scope>
    <source>
        <strain evidence="4">DSM 43816</strain>
    </source>
</reference>
<organism evidence="3 4">
    <name type="scientific">Micromonospora echinospora</name>
    <name type="common">Micromonospora purpurea</name>
    <dbReference type="NCBI Taxonomy" id="1877"/>
    <lineage>
        <taxon>Bacteria</taxon>
        <taxon>Bacillati</taxon>
        <taxon>Actinomycetota</taxon>
        <taxon>Actinomycetes</taxon>
        <taxon>Micromonosporales</taxon>
        <taxon>Micromonosporaceae</taxon>
        <taxon>Micromonospora</taxon>
    </lineage>
</organism>
<dbReference type="SUPFAM" id="SSF47336">
    <property type="entry name" value="ACP-like"/>
    <property type="match status" value="1"/>
</dbReference>
<dbReference type="Gene3D" id="3.40.630.30">
    <property type="match status" value="1"/>
</dbReference>
<feature type="region of interest" description="Disordered" evidence="1">
    <location>
        <begin position="616"/>
        <end position="635"/>
    </location>
</feature>
<dbReference type="PANTHER" id="PTHR45527:SF1">
    <property type="entry name" value="FATTY ACID SYNTHASE"/>
    <property type="match status" value="1"/>
</dbReference>
<dbReference type="Gene3D" id="3.40.50.1820">
    <property type="entry name" value="alpha/beta hydrolase"/>
    <property type="match status" value="1"/>
</dbReference>
<dbReference type="InterPro" id="IPR010037">
    <property type="entry name" value="FkbH_domain"/>
</dbReference>
<dbReference type="GO" id="GO:0031177">
    <property type="term" value="F:phosphopantetheine binding"/>
    <property type="evidence" value="ECO:0007669"/>
    <property type="project" value="TreeGrafter"/>
</dbReference>
<dbReference type="Pfam" id="PF00550">
    <property type="entry name" value="PP-binding"/>
    <property type="match status" value="1"/>
</dbReference>
<dbReference type="Proteomes" id="UP000198253">
    <property type="component" value="Chromosome I"/>
</dbReference>
<feature type="domain" description="Carrier" evidence="2">
    <location>
        <begin position="634"/>
        <end position="710"/>
    </location>
</feature>
<dbReference type="Gene3D" id="3.40.50.1110">
    <property type="entry name" value="SGNH hydrolase"/>
    <property type="match status" value="1"/>
</dbReference>
<feature type="region of interest" description="Disordered" evidence="1">
    <location>
        <begin position="76"/>
        <end position="104"/>
    </location>
</feature>
<gene>
    <name evidence="3" type="ORF">GA0070618_5232</name>
</gene>
<feature type="compositionally biased region" description="Pro residues" evidence="1">
    <location>
        <begin position="81"/>
        <end position="97"/>
    </location>
</feature>
<dbReference type="InterPro" id="IPR029058">
    <property type="entry name" value="AB_hydrolase_fold"/>
</dbReference>
<dbReference type="InterPro" id="IPR023214">
    <property type="entry name" value="HAD_sf"/>
</dbReference>